<comment type="similarity">
    <text evidence="1">Belongs to the Cu-Zn superoxide dismutase family.</text>
</comment>
<dbReference type="InterPro" id="IPR036423">
    <property type="entry name" value="SOD-like_Cu/Zn_dom_sf"/>
</dbReference>
<comment type="caution">
    <text evidence="4">The sequence shown here is derived from an EMBL/GenBank/DDBJ whole genome shotgun (WGS) entry which is preliminary data.</text>
</comment>
<keyword evidence="5" id="KW-1185">Reference proteome</keyword>
<evidence type="ECO:0000256" key="1">
    <source>
        <dbReference type="ARBA" id="ARBA00010457"/>
    </source>
</evidence>
<reference evidence="4" key="1">
    <citation type="submission" date="2022-11" db="EMBL/GenBank/DDBJ databases">
        <authorList>
            <person name="Somphong A."/>
            <person name="Phongsopitanun W."/>
        </authorList>
    </citation>
    <scope>NUCLEOTIDE SEQUENCE</scope>
    <source>
        <strain evidence="4">Pm04-4</strain>
    </source>
</reference>
<evidence type="ECO:0000313" key="4">
    <source>
        <dbReference type="EMBL" id="MCY1138860.1"/>
    </source>
</evidence>
<dbReference type="SUPFAM" id="SSF49329">
    <property type="entry name" value="Cu,Zn superoxide dismutase-like"/>
    <property type="match status" value="1"/>
</dbReference>
<evidence type="ECO:0000313" key="5">
    <source>
        <dbReference type="Proteomes" id="UP001151002"/>
    </source>
</evidence>
<dbReference type="InterPro" id="IPR001424">
    <property type="entry name" value="SOD_Cu_Zn_dom"/>
</dbReference>
<dbReference type="RefSeq" id="WP_267562896.1">
    <property type="nucleotide sequence ID" value="NZ_JAPNTZ010000004.1"/>
</dbReference>
<protein>
    <submittedName>
        <fullName evidence="4">Superoxide dismutase family protein</fullName>
    </submittedName>
</protein>
<evidence type="ECO:0000256" key="2">
    <source>
        <dbReference type="SAM" id="MobiDB-lite"/>
    </source>
</evidence>
<feature type="region of interest" description="Disordered" evidence="2">
    <location>
        <begin position="123"/>
        <end position="147"/>
    </location>
</feature>
<accession>A0ABT4AXB0</accession>
<organism evidence="4 5">
    <name type="scientific">Paractinoplanes pyxinae</name>
    <dbReference type="NCBI Taxonomy" id="2997416"/>
    <lineage>
        <taxon>Bacteria</taxon>
        <taxon>Bacillati</taxon>
        <taxon>Actinomycetota</taxon>
        <taxon>Actinomycetes</taxon>
        <taxon>Micromonosporales</taxon>
        <taxon>Micromonosporaceae</taxon>
        <taxon>Paractinoplanes</taxon>
    </lineage>
</organism>
<dbReference type="Gene3D" id="2.60.40.200">
    <property type="entry name" value="Superoxide dismutase, copper/zinc binding domain"/>
    <property type="match status" value="1"/>
</dbReference>
<sequence length="217" mass="22673">MIKRVLALTVPLFMITGCTNSVQVGPTDRASMLTSASSWTLYQGSPSPAPSSSSAWAPDLVASGTFLPFKPGSTAITYEPKAVPPGATATVAVAHAAKGTEVRLAVEGLIPRRTYGAHLHTEPCTALPDQAGPHYQHQKDPKTPSVDPSYANPRNEVWLDFTVDGYGTATAAATQSWIFPAGQAARSLILHAEQTKIAAGVAGTAGPRVACLTLPQR</sequence>
<name>A0ABT4AXB0_9ACTN</name>
<gene>
    <name evidence="4" type="ORF">OWR29_12700</name>
</gene>
<dbReference type="Proteomes" id="UP001151002">
    <property type="component" value="Unassembled WGS sequence"/>
</dbReference>
<dbReference type="PROSITE" id="PS51257">
    <property type="entry name" value="PROKAR_LIPOPROTEIN"/>
    <property type="match status" value="1"/>
</dbReference>
<evidence type="ECO:0000259" key="3">
    <source>
        <dbReference type="Pfam" id="PF00080"/>
    </source>
</evidence>
<dbReference type="Pfam" id="PF00080">
    <property type="entry name" value="Sod_Cu"/>
    <property type="match status" value="1"/>
</dbReference>
<feature type="domain" description="Superoxide dismutase copper/zinc binding" evidence="3">
    <location>
        <begin position="91"/>
        <end position="211"/>
    </location>
</feature>
<proteinExistence type="inferred from homology"/>
<dbReference type="EMBL" id="JAPNTZ010000004">
    <property type="protein sequence ID" value="MCY1138860.1"/>
    <property type="molecule type" value="Genomic_DNA"/>
</dbReference>